<keyword evidence="3" id="KW-1185">Reference proteome</keyword>
<dbReference type="Pfam" id="PF15567">
    <property type="entry name" value="Imm35"/>
    <property type="match status" value="1"/>
</dbReference>
<protein>
    <recommendedName>
        <fullName evidence="1">Immunity protein 35 domain-containing protein</fullName>
    </recommendedName>
</protein>
<reference evidence="2 3" key="1">
    <citation type="journal article" date="2019" name="Int. J. Syst. Evol. Microbiol.">
        <title>The Global Catalogue of Microorganisms (GCM) 10K type strain sequencing project: providing services to taxonomists for standard genome sequencing and annotation.</title>
        <authorList>
            <consortium name="The Broad Institute Genomics Platform"/>
            <consortium name="The Broad Institute Genome Sequencing Center for Infectious Disease"/>
            <person name="Wu L."/>
            <person name="Ma J."/>
        </authorList>
    </citation>
    <scope>NUCLEOTIDE SEQUENCE [LARGE SCALE GENOMIC DNA]</scope>
    <source>
        <strain evidence="2 3">JCM 16373</strain>
    </source>
</reference>
<name>A0ABN3QX09_9ACTN</name>
<evidence type="ECO:0000259" key="1">
    <source>
        <dbReference type="Pfam" id="PF15567"/>
    </source>
</evidence>
<accession>A0ABN3QX09</accession>
<feature type="domain" description="Immunity protein 35" evidence="1">
    <location>
        <begin position="6"/>
        <end position="79"/>
    </location>
</feature>
<sequence length="103" mass="11408">MTLSHEDALEAARAYLRTLPYEAQFTLVMQPELTREYDAAWAIRFDSQEHLDTGDEMKAPFTRVVIVPKDGAAPHLPPTYLPVAEYVATLAAAPERQQPPAGA</sequence>
<evidence type="ECO:0000313" key="3">
    <source>
        <dbReference type="Proteomes" id="UP001501447"/>
    </source>
</evidence>
<dbReference type="EMBL" id="BAAARJ010000030">
    <property type="protein sequence ID" value="GAA2637544.1"/>
    <property type="molecule type" value="Genomic_DNA"/>
</dbReference>
<proteinExistence type="predicted"/>
<comment type="caution">
    <text evidence="2">The sequence shown here is derived from an EMBL/GenBank/DDBJ whole genome shotgun (WGS) entry which is preliminary data.</text>
</comment>
<organism evidence="2 3">
    <name type="scientific">Streptomyces axinellae</name>
    <dbReference type="NCBI Taxonomy" id="552788"/>
    <lineage>
        <taxon>Bacteria</taxon>
        <taxon>Bacillati</taxon>
        <taxon>Actinomycetota</taxon>
        <taxon>Actinomycetes</taxon>
        <taxon>Kitasatosporales</taxon>
        <taxon>Streptomycetaceae</taxon>
        <taxon>Streptomyces</taxon>
    </lineage>
</organism>
<evidence type="ECO:0000313" key="2">
    <source>
        <dbReference type="EMBL" id="GAA2637544.1"/>
    </source>
</evidence>
<dbReference type="RefSeq" id="WP_344570467.1">
    <property type="nucleotide sequence ID" value="NZ_BAAARJ010000030.1"/>
</dbReference>
<gene>
    <name evidence="2" type="ORF">GCM10009863_62810</name>
</gene>
<dbReference type="InterPro" id="IPR029082">
    <property type="entry name" value="Imm35"/>
</dbReference>
<dbReference type="Proteomes" id="UP001501447">
    <property type="component" value="Unassembled WGS sequence"/>
</dbReference>